<dbReference type="Proteomes" id="UP000644548">
    <property type="component" value="Unassembled WGS sequence"/>
</dbReference>
<evidence type="ECO:0000313" key="2">
    <source>
        <dbReference type="Proteomes" id="UP000644548"/>
    </source>
</evidence>
<name>A0ABQ2S4M4_9DEIO</name>
<sequence>MRRAAKPTDVSGAGVKSAAISWVAAKKNSTRRAVIGSWRRWPRVAKAAKYSGGKMGVRAISQLTQRGGGLTGASGW</sequence>
<protein>
    <submittedName>
        <fullName evidence="1">Uncharacterized protein</fullName>
    </submittedName>
</protein>
<reference evidence="2" key="1">
    <citation type="journal article" date="2019" name="Int. J. Syst. Evol. Microbiol.">
        <title>The Global Catalogue of Microorganisms (GCM) 10K type strain sequencing project: providing services to taxonomists for standard genome sequencing and annotation.</title>
        <authorList>
            <consortium name="The Broad Institute Genomics Platform"/>
            <consortium name="The Broad Institute Genome Sequencing Center for Infectious Disease"/>
            <person name="Wu L."/>
            <person name="Ma J."/>
        </authorList>
    </citation>
    <scope>NUCLEOTIDE SEQUENCE [LARGE SCALE GENOMIC DNA]</scope>
    <source>
        <strain evidence="2">JCM 31405</strain>
    </source>
</reference>
<accession>A0ABQ2S4M4</accession>
<proteinExistence type="predicted"/>
<evidence type="ECO:0000313" key="1">
    <source>
        <dbReference type="EMBL" id="GGR96247.1"/>
    </source>
</evidence>
<dbReference type="EMBL" id="BMQN01000005">
    <property type="protein sequence ID" value="GGR96247.1"/>
    <property type="molecule type" value="Genomic_DNA"/>
</dbReference>
<organism evidence="1 2">
    <name type="scientific">Deinococcus sedimenti</name>
    <dbReference type="NCBI Taxonomy" id="1867090"/>
    <lineage>
        <taxon>Bacteria</taxon>
        <taxon>Thermotogati</taxon>
        <taxon>Deinococcota</taxon>
        <taxon>Deinococci</taxon>
        <taxon>Deinococcales</taxon>
        <taxon>Deinococcaceae</taxon>
        <taxon>Deinococcus</taxon>
    </lineage>
</organism>
<comment type="caution">
    <text evidence="1">The sequence shown here is derived from an EMBL/GenBank/DDBJ whole genome shotgun (WGS) entry which is preliminary data.</text>
</comment>
<keyword evidence="2" id="KW-1185">Reference proteome</keyword>
<gene>
    <name evidence="1" type="ORF">GCM10008960_23820</name>
</gene>